<gene>
    <name evidence="2" type="ORF">CBM2605_B80013</name>
    <name evidence="3" type="ORF">CBM2607_MP21105</name>
</gene>
<sequence length="41" mass="4900">MQERKRHRVPGMAGLRKQHKEHPEKNESPRRPSDWQTAATH</sequence>
<dbReference type="EMBL" id="LT984807">
    <property type="protein sequence ID" value="SPD60453.1"/>
    <property type="molecule type" value="Genomic_DNA"/>
</dbReference>
<keyword evidence="5" id="KW-1185">Reference proteome</keyword>
<dbReference type="EMBL" id="OFTC01000047">
    <property type="protein sequence ID" value="SOZ40206.1"/>
    <property type="molecule type" value="Genomic_DNA"/>
</dbReference>
<evidence type="ECO:0000313" key="2">
    <source>
        <dbReference type="EMBL" id="SOZ40206.1"/>
    </source>
</evidence>
<evidence type="ECO:0000256" key="1">
    <source>
        <dbReference type="SAM" id="MobiDB-lite"/>
    </source>
</evidence>
<evidence type="ECO:0000313" key="5">
    <source>
        <dbReference type="Proteomes" id="UP000256710"/>
    </source>
</evidence>
<evidence type="ECO:0000313" key="3">
    <source>
        <dbReference type="EMBL" id="SPD60453.1"/>
    </source>
</evidence>
<feature type="compositionally biased region" description="Basic and acidic residues" evidence="1">
    <location>
        <begin position="21"/>
        <end position="33"/>
    </location>
</feature>
<accession>A0A375HSP5</accession>
<proteinExistence type="predicted"/>
<protein>
    <submittedName>
        <fullName evidence="3">Uncharacterized protein</fullName>
    </submittedName>
</protein>
<geneLocation type="plasmid" evidence="3">
    <name>II</name>
</geneLocation>
<reference evidence="4 5" key="1">
    <citation type="submission" date="2018-01" db="EMBL/GenBank/DDBJ databases">
        <authorList>
            <person name="Clerissi C."/>
        </authorList>
    </citation>
    <scope>NUCLEOTIDE SEQUENCE [LARGE SCALE GENOMIC DNA]</scope>
    <source>
        <strain evidence="2">Cupriavidus taiwanensis STM 6082</strain>
        <strain evidence="3">Cupriavidus taiwanensis STM 6160</strain>
        <plasmid evidence="4">ii</plasmid>
        <plasmid evidence="3">II</plasmid>
    </source>
</reference>
<evidence type="ECO:0000313" key="4">
    <source>
        <dbReference type="Proteomes" id="UP000255168"/>
    </source>
</evidence>
<geneLocation type="plasmid" evidence="4">
    <name>ii</name>
</geneLocation>
<organism evidence="3 4">
    <name type="scientific">Cupriavidus neocaledonicus</name>
    <dbReference type="NCBI Taxonomy" id="1040979"/>
    <lineage>
        <taxon>Bacteria</taxon>
        <taxon>Pseudomonadati</taxon>
        <taxon>Pseudomonadota</taxon>
        <taxon>Betaproteobacteria</taxon>
        <taxon>Burkholderiales</taxon>
        <taxon>Burkholderiaceae</taxon>
        <taxon>Cupriavidus</taxon>
    </lineage>
</organism>
<dbReference type="Proteomes" id="UP000255168">
    <property type="component" value="Plasmid II"/>
</dbReference>
<dbReference type="AlphaFoldDB" id="A0A375HSP5"/>
<keyword evidence="3" id="KW-0614">Plasmid</keyword>
<name>A0A375HSP5_9BURK</name>
<feature type="region of interest" description="Disordered" evidence="1">
    <location>
        <begin position="1"/>
        <end position="41"/>
    </location>
</feature>
<dbReference type="Proteomes" id="UP000256710">
    <property type="component" value="Unassembled WGS sequence"/>
</dbReference>